<dbReference type="AlphaFoldDB" id="A0A1Q9DJ34"/>
<evidence type="ECO:0000313" key="1">
    <source>
        <dbReference type="EMBL" id="OLP95169.1"/>
    </source>
</evidence>
<accession>A0A1Q9DJ34</accession>
<gene>
    <name evidence="1" type="ORF">AK812_SmicGene22731</name>
</gene>
<proteinExistence type="predicted"/>
<name>A0A1Q9DJ34_SYMMI</name>
<reference evidence="1 2" key="1">
    <citation type="submission" date="2016-02" db="EMBL/GenBank/DDBJ databases">
        <title>Genome analysis of coral dinoflagellate symbionts highlights evolutionary adaptations to a symbiotic lifestyle.</title>
        <authorList>
            <person name="Aranda M."/>
            <person name="Li Y."/>
            <person name="Liew Y.J."/>
            <person name="Baumgarten S."/>
            <person name="Simakov O."/>
            <person name="Wilson M."/>
            <person name="Piel J."/>
            <person name="Ashoor H."/>
            <person name="Bougouffa S."/>
            <person name="Bajic V.B."/>
            <person name="Ryu T."/>
            <person name="Ravasi T."/>
            <person name="Bayer T."/>
            <person name="Micklem G."/>
            <person name="Kim H."/>
            <person name="Bhak J."/>
            <person name="Lajeunesse T.C."/>
            <person name="Voolstra C.R."/>
        </authorList>
    </citation>
    <scope>NUCLEOTIDE SEQUENCE [LARGE SCALE GENOMIC DNA]</scope>
    <source>
        <strain evidence="1 2">CCMP2467</strain>
    </source>
</reference>
<dbReference type="Proteomes" id="UP000186817">
    <property type="component" value="Unassembled WGS sequence"/>
</dbReference>
<dbReference type="EMBL" id="LSRX01000514">
    <property type="protein sequence ID" value="OLP95169.1"/>
    <property type="molecule type" value="Genomic_DNA"/>
</dbReference>
<sequence>MKEESPGQLTFSLKLTMFKQLLISLRERLTDTHKDPAAMEHAKTLGWIDGDQNWKTLKWNPMHQNLEVDPSFRPATLSWPLPPRRFSTATEDCHLMRPAKELLLVTLVGNGSCPNALSNAAAQGCLVMGLACGSSYQARVAPVCSDIAAQPVDTGNATTFTMDRGAACHIRAGRPAGVVVLATSVSGVSAACHIRAGRPAGVVVLATSVSGVSAGTPQCFGTQVFQVL</sequence>
<evidence type="ECO:0000313" key="2">
    <source>
        <dbReference type="Proteomes" id="UP000186817"/>
    </source>
</evidence>
<protein>
    <submittedName>
        <fullName evidence="1">Uncharacterized protein</fullName>
    </submittedName>
</protein>
<organism evidence="1 2">
    <name type="scientific">Symbiodinium microadriaticum</name>
    <name type="common">Dinoflagellate</name>
    <name type="synonym">Zooxanthella microadriatica</name>
    <dbReference type="NCBI Taxonomy" id="2951"/>
    <lineage>
        <taxon>Eukaryota</taxon>
        <taxon>Sar</taxon>
        <taxon>Alveolata</taxon>
        <taxon>Dinophyceae</taxon>
        <taxon>Suessiales</taxon>
        <taxon>Symbiodiniaceae</taxon>
        <taxon>Symbiodinium</taxon>
    </lineage>
</organism>
<comment type="caution">
    <text evidence="1">The sequence shown here is derived from an EMBL/GenBank/DDBJ whole genome shotgun (WGS) entry which is preliminary data.</text>
</comment>
<keyword evidence="2" id="KW-1185">Reference proteome</keyword>